<keyword evidence="4 5" id="KW-0472">Membrane</keyword>
<evidence type="ECO:0000313" key="6">
    <source>
        <dbReference type="EMBL" id="OQR94638.1"/>
    </source>
</evidence>
<dbReference type="PANTHER" id="PTHR12988:SF6">
    <property type="entry name" value="SPHINGOMYELIN PHOSPHODIESTERASE 4"/>
    <property type="match status" value="1"/>
</dbReference>
<sequence length="682" mass="74942">MENLKYDELLRAGEPGAMTIAAACLRLQKLLSTELSTPLHLHSVESRRKFFAFLPRFLDRVFGEEQDKQASKVSAWMTQSYGALHDPAPANSVVPKSPSAAVTGPNAHLGENGQALVQLFEKALYEFVFNISHAVRFRLDLACLPNPAQVEIRNAGSIPPAQSKLYATSTLSINGKNQCLMVPIQTYFLFSLLRYPVSTSKLKRPIAPSGTSAPASATDYWWRSFPTSGLSTLTERHPYNVLLHFYLQTFLPHGPEKIGFKSSQKQSHELFLQLLIELWLRQNQVVYEASVKVVDQYTPPTDDVLAALLLTVVHVLSDPHIPLLLHPSTHVVLKPLQKPLYDFFQIGFARASPGTNPTSFYMLADVFLAYLQPWQCVQWAATGAASPAAYSAAYAPFVLANYLFYTALLGQLVTRARDLDWDATSLDLLSRALAVYTPELLELLARADASLGQDGPGLGPAESHVLLRHFSELNLPAAAVPLAGVFRRNGEHLLDKMQYMKDVHPHRRPANTFLTSVFAPAAATESLEARIDAVGARLRTVLGIPDAYVPVSVVATAPLRSFSLASLDPAREGLLLSAAGRRQVAQGLRLCTPDAVAFAGDPMLKPISSYEVPCLVRLLYRVSMALNALLGLENPYDGKETLQEKLGAPRADAFRVNLRFLAAKANVAWLVVAVIATYLLLW</sequence>
<dbReference type="Pfam" id="PF14724">
    <property type="entry name" value="mit_SMPDase"/>
    <property type="match status" value="1"/>
</dbReference>
<keyword evidence="3 5" id="KW-1133">Transmembrane helix</keyword>
<evidence type="ECO:0000256" key="4">
    <source>
        <dbReference type="ARBA" id="ARBA00023136"/>
    </source>
</evidence>
<evidence type="ECO:0000256" key="1">
    <source>
        <dbReference type="ARBA" id="ARBA00004167"/>
    </source>
</evidence>
<evidence type="ECO:0000256" key="5">
    <source>
        <dbReference type="SAM" id="Phobius"/>
    </source>
</evidence>
<dbReference type="GO" id="GO:0046513">
    <property type="term" value="P:ceramide biosynthetic process"/>
    <property type="evidence" value="ECO:0007669"/>
    <property type="project" value="TreeGrafter"/>
</dbReference>
<proteinExistence type="predicted"/>
<gene>
    <name evidence="6" type="ORF">ACHHYP_01027</name>
</gene>
<feature type="transmembrane region" description="Helical" evidence="5">
    <location>
        <begin position="660"/>
        <end position="681"/>
    </location>
</feature>
<evidence type="ECO:0008006" key="8">
    <source>
        <dbReference type="Google" id="ProtNLM"/>
    </source>
</evidence>
<organism evidence="6 7">
    <name type="scientific">Achlya hypogyna</name>
    <name type="common">Oomycete</name>
    <name type="synonym">Protoachlya hypogyna</name>
    <dbReference type="NCBI Taxonomy" id="1202772"/>
    <lineage>
        <taxon>Eukaryota</taxon>
        <taxon>Sar</taxon>
        <taxon>Stramenopiles</taxon>
        <taxon>Oomycota</taxon>
        <taxon>Saprolegniomycetes</taxon>
        <taxon>Saprolegniales</taxon>
        <taxon>Achlyaceae</taxon>
        <taxon>Achlya</taxon>
    </lineage>
</organism>
<reference evidence="6 7" key="1">
    <citation type="journal article" date="2014" name="Genome Biol. Evol.">
        <title>The secreted proteins of Achlya hypogyna and Thraustotheca clavata identify the ancestral oomycete secretome and reveal gene acquisitions by horizontal gene transfer.</title>
        <authorList>
            <person name="Misner I."/>
            <person name="Blouin N."/>
            <person name="Leonard G."/>
            <person name="Richards T.A."/>
            <person name="Lane C.E."/>
        </authorList>
    </citation>
    <scope>NUCLEOTIDE SEQUENCE [LARGE SCALE GENOMIC DNA]</scope>
    <source>
        <strain evidence="6 7">ATCC 48635</strain>
    </source>
</reference>
<keyword evidence="2 5" id="KW-0812">Transmembrane</keyword>
<dbReference type="InterPro" id="IPR024129">
    <property type="entry name" value="Sphingomy_SMPD4"/>
</dbReference>
<name>A0A1V9Z9F5_ACHHY</name>
<dbReference type="EMBL" id="JNBR01000356">
    <property type="protein sequence ID" value="OQR94638.1"/>
    <property type="molecule type" value="Genomic_DNA"/>
</dbReference>
<dbReference type="GO" id="GO:0006685">
    <property type="term" value="P:sphingomyelin catabolic process"/>
    <property type="evidence" value="ECO:0007669"/>
    <property type="project" value="TreeGrafter"/>
</dbReference>
<evidence type="ECO:0000313" key="7">
    <source>
        <dbReference type="Proteomes" id="UP000243579"/>
    </source>
</evidence>
<dbReference type="STRING" id="1202772.A0A1V9Z9F5"/>
<dbReference type="GO" id="GO:0016020">
    <property type="term" value="C:membrane"/>
    <property type="evidence" value="ECO:0007669"/>
    <property type="project" value="UniProtKB-SubCell"/>
</dbReference>
<accession>A0A1V9Z9F5</accession>
<dbReference type="GO" id="GO:0050290">
    <property type="term" value="F:sphingomyelin phosphodiesterase D activity"/>
    <property type="evidence" value="ECO:0007669"/>
    <property type="project" value="InterPro"/>
</dbReference>
<dbReference type="GO" id="GO:0046475">
    <property type="term" value="P:glycerophospholipid catabolic process"/>
    <property type="evidence" value="ECO:0007669"/>
    <property type="project" value="TreeGrafter"/>
</dbReference>
<dbReference type="AlphaFoldDB" id="A0A1V9Z9F5"/>
<dbReference type="OrthoDB" id="10251508at2759"/>
<dbReference type="PANTHER" id="PTHR12988">
    <property type="entry name" value="SPHINGOMYELIN PHOSPHODIESTERASE 4"/>
    <property type="match status" value="1"/>
</dbReference>
<evidence type="ECO:0000256" key="2">
    <source>
        <dbReference type="ARBA" id="ARBA00022692"/>
    </source>
</evidence>
<comment type="caution">
    <text evidence="6">The sequence shown here is derived from an EMBL/GenBank/DDBJ whole genome shotgun (WGS) entry which is preliminary data.</text>
</comment>
<keyword evidence="7" id="KW-1185">Reference proteome</keyword>
<comment type="subcellular location">
    <subcellularLocation>
        <location evidence="1">Membrane</location>
        <topology evidence="1">Single-pass membrane protein</topology>
    </subcellularLocation>
</comment>
<protein>
    <recommendedName>
        <fullName evidence="8">Sphingomyelin phosphodiesterase 4</fullName>
    </recommendedName>
</protein>
<evidence type="ECO:0000256" key="3">
    <source>
        <dbReference type="ARBA" id="ARBA00022989"/>
    </source>
</evidence>
<dbReference type="Proteomes" id="UP000243579">
    <property type="component" value="Unassembled WGS sequence"/>
</dbReference>